<dbReference type="HOGENOM" id="CLU_2463726_0_0_4"/>
<name>A0A0A1FE21_9BURK</name>
<dbReference type="KEGG" id="care:LT85_3850"/>
<evidence type="ECO:0000256" key="1">
    <source>
        <dbReference type="SAM" id="MobiDB-lite"/>
    </source>
</evidence>
<evidence type="ECO:0000313" key="2">
    <source>
        <dbReference type="EMBL" id="AIY43008.1"/>
    </source>
</evidence>
<protein>
    <submittedName>
        <fullName evidence="2">Uncharacterized protein</fullName>
    </submittedName>
</protein>
<feature type="compositionally biased region" description="Basic residues" evidence="1">
    <location>
        <begin position="78"/>
        <end position="88"/>
    </location>
</feature>
<dbReference type="AlphaFoldDB" id="A0A0A1FE21"/>
<sequence length="88" mass="9436">MTPEEIELLSGFRKLDLRGKVNMLGMLDVVGTTSTEISKPTATPRSGSQFLGKVKAKHVTQGDQHIAGDQNIEVGGKSGKKTKKKLGE</sequence>
<feature type="region of interest" description="Disordered" evidence="1">
    <location>
        <begin position="59"/>
        <end position="88"/>
    </location>
</feature>
<keyword evidence="3" id="KW-1185">Reference proteome</keyword>
<accession>A0A0A1FE21</accession>
<dbReference type="Proteomes" id="UP000030302">
    <property type="component" value="Chromosome"/>
</dbReference>
<organism evidence="2 3">
    <name type="scientific">Collimonas arenae</name>
    <dbReference type="NCBI Taxonomy" id="279058"/>
    <lineage>
        <taxon>Bacteria</taxon>
        <taxon>Pseudomonadati</taxon>
        <taxon>Pseudomonadota</taxon>
        <taxon>Betaproteobacteria</taxon>
        <taxon>Burkholderiales</taxon>
        <taxon>Oxalobacteraceae</taxon>
        <taxon>Collimonas</taxon>
    </lineage>
</organism>
<dbReference type="EMBL" id="CP009962">
    <property type="protein sequence ID" value="AIY43008.1"/>
    <property type="molecule type" value="Genomic_DNA"/>
</dbReference>
<proteinExistence type="predicted"/>
<reference evidence="3" key="1">
    <citation type="journal article" date="2014" name="Soil Biol. Biochem.">
        <title>Structure and function of bacterial communities in ageing soils: Insights from the Mendocino ecological staircase.</title>
        <authorList>
            <person name="Uroz S."/>
            <person name="Tech J.J."/>
            <person name="Sawaya N.A."/>
            <person name="Frey-Klett P."/>
            <person name="Leveau J.H.J."/>
        </authorList>
    </citation>
    <scope>NUCLEOTIDE SEQUENCE [LARGE SCALE GENOMIC DNA]</scope>
    <source>
        <strain evidence="3">Cal35</strain>
    </source>
</reference>
<gene>
    <name evidence="2" type="ORF">LT85_3850</name>
</gene>
<evidence type="ECO:0000313" key="3">
    <source>
        <dbReference type="Proteomes" id="UP000030302"/>
    </source>
</evidence>